<dbReference type="Gene3D" id="1.10.3720.10">
    <property type="entry name" value="MetI-like"/>
    <property type="match status" value="1"/>
</dbReference>
<proteinExistence type="inferred from homology"/>
<dbReference type="AlphaFoldDB" id="A0A0A1YU88"/>
<dbReference type="InterPro" id="IPR035906">
    <property type="entry name" value="MetI-like_sf"/>
</dbReference>
<dbReference type="InterPro" id="IPR000515">
    <property type="entry name" value="MetI-like"/>
</dbReference>
<dbReference type="PROSITE" id="PS50928">
    <property type="entry name" value="ABC_TM1"/>
    <property type="match status" value="1"/>
</dbReference>
<feature type="domain" description="ABC transmembrane type-1" evidence="8">
    <location>
        <begin position="53"/>
        <end position="233"/>
    </location>
</feature>
<comment type="subcellular location">
    <subcellularLocation>
        <location evidence="1 7">Cell membrane</location>
        <topology evidence="1 7">Multi-pass membrane protein</topology>
    </subcellularLocation>
</comment>
<comment type="similarity">
    <text evidence="7">Belongs to the binding-protein-dependent transport system permease family.</text>
</comment>
<dbReference type="GO" id="GO:0005886">
    <property type="term" value="C:plasma membrane"/>
    <property type="evidence" value="ECO:0007669"/>
    <property type="project" value="UniProtKB-SubCell"/>
</dbReference>
<organism evidence="9 10">
    <name type="scientific">Pseudomonas fluorescens LMG 5329</name>
    <dbReference type="NCBI Taxonomy" id="1324332"/>
    <lineage>
        <taxon>Bacteria</taxon>
        <taxon>Pseudomonadati</taxon>
        <taxon>Pseudomonadota</taxon>
        <taxon>Gammaproteobacteria</taxon>
        <taxon>Pseudomonadales</taxon>
        <taxon>Pseudomonadaceae</taxon>
        <taxon>Pseudomonas</taxon>
    </lineage>
</organism>
<evidence type="ECO:0000256" key="7">
    <source>
        <dbReference type="RuleBase" id="RU363032"/>
    </source>
</evidence>
<dbReference type="OrthoDB" id="8138334at2"/>
<dbReference type="Proteomes" id="UP000030060">
    <property type="component" value="Unassembled WGS sequence"/>
</dbReference>
<protein>
    <submittedName>
        <fullName evidence="9">ABC transporter permease</fullName>
    </submittedName>
</protein>
<gene>
    <name evidence="9" type="ORF">K814_0130985</name>
</gene>
<feature type="transmembrane region" description="Helical" evidence="7">
    <location>
        <begin position="91"/>
        <end position="113"/>
    </location>
</feature>
<keyword evidence="6 7" id="KW-0472">Membrane</keyword>
<dbReference type="GO" id="GO:0055085">
    <property type="term" value="P:transmembrane transport"/>
    <property type="evidence" value="ECO:0007669"/>
    <property type="project" value="InterPro"/>
</dbReference>
<name>A0A0A1YU88_PSEFL</name>
<evidence type="ECO:0000256" key="5">
    <source>
        <dbReference type="ARBA" id="ARBA00022989"/>
    </source>
</evidence>
<evidence type="ECO:0000256" key="4">
    <source>
        <dbReference type="ARBA" id="ARBA00022692"/>
    </source>
</evidence>
<keyword evidence="3" id="KW-1003">Cell membrane</keyword>
<dbReference type="EMBL" id="ASGY01000250">
    <property type="protein sequence ID" value="KGE64022.1"/>
    <property type="molecule type" value="Genomic_DNA"/>
</dbReference>
<evidence type="ECO:0000313" key="10">
    <source>
        <dbReference type="Proteomes" id="UP000030060"/>
    </source>
</evidence>
<dbReference type="SUPFAM" id="SSF161098">
    <property type="entry name" value="MetI-like"/>
    <property type="match status" value="1"/>
</dbReference>
<evidence type="ECO:0000256" key="1">
    <source>
        <dbReference type="ARBA" id="ARBA00004651"/>
    </source>
</evidence>
<evidence type="ECO:0000259" key="8">
    <source>
        <dbReference type="PROSITE" id="PS50928"/>
    </source>
</evidence>
<keyword evidence="4 7" id="KW-0812">Transmembrane</keyword>
<dbReference type="CDD" id="cd06261">
    <property type="entry name" value="TM_PBP2"/>
    <property type="match status" value="1"/>
</dbReference>
<feature type="transmembrane region" description="Helical" evidence="7">
    <location>
        <begin position="49"/>
        <end position="79"/>
    </location>
</feature>
<sequence>MIQVYRLLFLVFLMLLWEGVSRWFGVEFFISRPSAVAQSLWKILLNGVFFYHAGITTLEAVLGFFFGSLAGLIAGLVLGRAKLLADILDPFLTAFYSLPKVALAPLFILWFGIGLPMKVILTAAVVFFLVFLNTYSGVRNVSREQLTILRLMGAKERDLLTMVVIPSAFTWVFTGLRLSVPYALIGALVGEIIAANRGLGYLLSDAASQFDTAGVFAALVGIIALALILNTAVKLAESKLMPWKANEAEREVAV</sequence>
<reference evidence="9 10" key="1">
    <citation type="journal article" date="2013" name="Genome Announc.">
        <title>Draft Genome Sequence of Pseudomonas fluorescens LMG 5329, a White Line-Inducing Principle-Producing Bioindicator for the Mushroom Pathogen Pseudomonas tolaasii.</title>
        <authorList>
            <person name="Ghequire M.G."/>
            <person name="Rokni-Zadeh H."/>
            <person name="Zarrineh P."/>
            <person name="De Mot R."/>
        </authorList>
    </citation>
    <scope>NUCLEOTIDE SEQUENCE [LARGE SCALE GENOMIC DNA]</scope>
    <source>
        <strain evidence="9 10">LMG 5329</strain>
    </source>
</reference>
<feature type="transmembrane region" description="Helical" evidence="7">
    <location>
        <begin position="215"/>
        <end position="233"/>
    </location>
</feature>
<keyword evidence="5 7" id="KW-1133">Transmembrane helix</keyword>
<evidence type="ECO:0000313" key="9">
    <source>
        <dbReference type="EMBL" id="KGE64022.1"/>
    </source>
</evidence>
<accession>A0A0A1YU88</accession>
<dbReference type="PANTHER" id="PTHR30151:SF20">
    <property type="entry name" value="ABC TRANSPORTER PERMEASE PROTEIN HI_0355-RELATED"/>
    <property type="match status" value="1"/>
</dbReference>
<dbReference type="Pfam" id="PF00528">
    <property type="entry name" value="BPD_transp_1"/>
    <property type="match status" value="1"/>
</dbReference>
<evidence type="ECO:0000256" key="3">
    <source>
        <dbReference type="ARBA" id="ARBA00022475"/>
    </source>
</evidence>
<feature type="transmembrane region" description="Helical" evidence="7">
    <location>
        <begin position="119"/>
        <end position="138"/>
    </location>
</feature>
<comment type="caution">
    <text evidence="9">The sequence shown here is derived from an EMBL/GenBank/DDBJ whole genome shotgun (WGS) entry which is preliminary data.</text>
</comment>
<keyword evidence="2 7" id="KW-0813">Transport</keyword>
<feature type="transmembrane region" description="Helical" evidence="7">
    <location>
        <begin position="159"/>
        <end position="176"/>
    </location>
</feature>
<dbReference type="PANTHER" id="PTHR30151">
    <property type="entry name" value="ALKANE SULFONATE ABC TRANSPORTER-RELATED, MEMBRANE SUBUNIT"/>
    <property type="match status" value="1"/>
</dbReference>
<evidence type="ECO:0000256" key="2">
    <source>
        <dbReference type="ARBA" id="ARBA00022448"/>
    </source>
</evidence>
<evidence type="ECO:0000256" key="6">
    <source>
        <dbReference type="ARBA" id="ARBA00023136"/>
    </source>
</evidence>
<dbReference type="RefSeq" id="WP_016976714.1">
    <property type="nucleotide sequence ID" value="NZ_ASGY01000250.1"/>
</dbReference>